<reference evidence="1 2" key="1">
    <citation type="submission" date="2023-06" db="EMBL/GenBank/DDBJ databases">
        <title>Proteus appendicitidis sp. nov., isolated from the appendiceal pus of an appendicitis patient in Yongzhou, China.</title>
        <authorList>
            <person name="Cai X."/>
        </authorList>
    </citation>
    <scope>NUCLEOTIDE SEQUENCE [LARGE SCALE GENOMIC DNA]</scope>
    <source>
        <strain evidence="1 2">HZ0627</strain>
    </source>
</reference>
<gene>
    <name evidence="1" type="ORF">QQS39_08060</name>
</gene>
<dbReference type="Proteomes" id="UP001226651">
    <property type="component" value="Chromosome"/>
</dbReference>
<dbReference type="InterPro" id="IPR009679">
    <property type="entry name" value="Phage_186_CII-like"/>
</dbReference>
<sequence>MSNQSIKQVVKEMCDEVQGGREAMAGALGMSLTSFNNKLYEKNGCRSFDLNELLAMQDISKTVLFAEFIARESGMLLVERIKPDEIDEPELFRLHNKVGSKQGELAIFLEKSLEDGVVDSEEEKQLNVMLDRVIASGRAFVNAFISLHRKKK</sequence>
<name>A0ABY8YDG9_9GAMM</name>
<dbReference type="EMBL" id="CP127389">
    <property type="protein sequence ID" value="WIV89945.1"/>
    <property type="molecule type" value="Genomic_DNA"/>
</dbReference>
<protein>
    <submittedName>
        <fullName evidence="1">YmfL family putative regulatory protein</fullName>
    </submittedName>
</protein>
<keyword evidence="2" id="KW-1185">Reference proteome</keyword>
<dbReference type="NCBIfam" id="NF041471">
    <property type="entry name" value="phage_reg_YmfL"/>
    <property type="match status" value="1"/>
</dbReference>
<accession>A0ABY8YDG9</accession>
<proteinExistence type="predicted"/>
<dbReference type="Pfam" id="PF06892">
    <property type="entry name" value="Phage_CP76"/>
    <property type="match status" value="1"/>
</dbReference>
<dbReference type="RefSeq" id="WP_196571122.1">
    <property type="nucleotide sequence ID" value="NZ_CP127389.1"/>
</dbReference>
<evidence type="ECO:0000313" key="2">
    <source>
        <dbReference type="Proteomes" id="UP001226651"/>
    </source>
</evidence>
<evidence type="ECO:0000313" key="1">
    <source>
        <dbReference type="EMBL" id="WIV89945.1"/>
    </source>
</evidence>
<dbReference type="InterPro" id="IPR048188">
    <property type="entry name" value="YmfL-like"/>
</dbReference>
<organism evidence="1 2">
    <name type="scientific">Proteus appendicitidis</name>
    <dbReference type="NCBI Taxonomy" id="3034648"/>
    <lineage>
        <taxon>Bacteria</taxon>
        <taxon>Pseudomonadati</taxon>
        <taxon>Pseudomonadota</taxon>
        <taxon>Gammaproteobacteria</taxon>
        <taxon>Enterobacterales</taxon>
        <taxon>Morganellaceae</taxon>
        <taxon>Proteus</taxon>
    </lineage>
</organism>